<dbReference type="InterPro" id="IPR006140">
    <property type="entry name" value="D-isomer_DH_NAD-bd"/>
</dbReference>
<feature type="domain" description="D-isomer specific 2-hydroxyacid dehydrogenase NAD-binding" evidence="6">
    <location>
        <begin position="120"/>
        <end position="305"/>
    </location>
</feature>
<dbReference type="GO" id="GO:0016616">
    <property type="term" value="F:oxidoreductase activity, acting on the CH-OH group of donors, NAD or NADP as acceptor"/>
    <property type="evidence" value="ECO:0007669"/>
    <property type="project" value="InterPro"/>
</dbReference>
<evidence type="ECO:0000256" key="1">
    <source>
        <dbReference type="ARBA" id="ARBA00005854"/>
    </source>
</evidence>
<proteinExistence type="inferred from homology"/>
<dbReference type="EMBL" id="CP003378">
    <property type="protein sequence ID" value="AFZ69962.1"/>
    <property type="molecule type" value="Genomic_DNA"/>
</dbReference>
<dbReference type="AlphaFoldDB" id="L0AA02"/>
<evidence type="ECO:0000256" key="2">
    <source>
        <dbReference type="ARBA" id="ARBA00023002"/>
    </source>
</evidence>
<dbReference type="GeneID" id="14211437"/>
<dbReference type="STRING" id="1056495.Calag_0177"/>
<reference evidence="8" key="1">
    <citation type="submission" date="2012-03" db="EMBL/GenBank/DDBJ databases">
        <title>Complete genome of Caldisphaera lagunensis DSM 15908.</title>
        <authorList>
            <person name="Lucas S."/>
            <person name="Copeland A."/>
            <person name="Lapidus A."/>
            <person name="Glavina del Rio T."/>
            <person name="Dalin E."/>
            <person name="Tice H."/>
            <person name="Bruce D."/>
            <person name="Goodwin L."/>
            <person name="Pitluck S."/>
            <person name="Peters L."/>
            <person name="Mikhailova N."/>
            <person name="Teshima H."/>
            <person name="Kyrpides N."/>
            <person name="Mavromatis K."/>
            <person name="Ivanova N."/>
            <person name="Brettin T."/>
            <person name="Detter J.C."/>
            <person name="Han C."/>
            <person name="Larimer F."/>
            <person name="Land M."/>
            <person name="Hauser L."/>
            <person name="Markowitz V."/>
            <person name="Cheng J.-F."/>
            <person name="Hugenholtz P."/>
            <person name="Woyke T."/>
            <person name="Wu D."/>
            <person name="Spring S."/>
            <person name="Schroeder M."/>
            <person name="Brambilla E."/>
            <person name="Klenk H.-P."/>
            <person name="Eisen J.A."/>
        </authorList>
    </citation>
    <scope>NUCLEOTIDE SEQUENCE [LARGE SCALE GENOMIC DNA]</scope>
    <source>
        <strain evidence="8">DSM 15908 / JCM 11604 / IC-154</strain>
    </source>
</reference>
<dbReference type="OrthoDB" id="7437at2157"/>
<dbReference type="InParanoid" id="L0AA02"/>
<dbReference type="HOGENOM" id="CLU_019796_1_3_2"/>
<keyword evidence="8" id="KW-1185">Reference proteome</keyword>
<dbReference type="FunFam" id="3.40.50.720:FF:000203">
    <property type="entry name" value="D-3-phosphoglycerate dehydrogenase (SerA)"/>
    <property type="match status" value="1"/>
</dbReference>
<dbReference type="SUPFAM" id="SSF51735">
    <property type="entry name" value="NAD(P)-binding Rossmann-fold domains"/>
    <property type="match status" value="1"/>
</dbReference>
<dbReference type="Proteomes" id="UP000010469">
    <property type="component" value="Chromosome"/>
</dbReference>
<evidence type="ECO:0000313" key="7">
    <source>
        <dbReference type="EMBL" id="AFZ69962.1"/>
    </source>
</evidence>
<dbReference type="Gene3D" id="3.40.50.720">
    <property type="entry name" value="NAD(P)-binding Rossmann-like Domain"/>
    <property type="match status" value="2"/>
</dbReference>
<protein>
    <submittedName>
        <fullName evidence="7">Lactate dehydrogenase-like oxidoreductase</fullName>
    </submittedName>
</protein>
<dbReference type="eggNOG" id="arCOG01754">
    <property type="taxonomic scope" value="Archaea"/>
</dbReference>
<dbReference type="Pfam" id="PF02826">
    <property type="entry name" value="2-Hacid_dh_C"/>
    <property type="match status" value="1"/>
</dbReference>
<dbReference type="PROSITE" id="PS00671">
    <property type="entry name" value="D_2_HYDROXYACID_DH_3"/>
    <property type="match status" value="1"/>
</dbReference>
<dbReference type="SUPFAM" id="SSF52283">
    <property type="entry name" value="Formate/glycerate dehydrogenase catalytic domain-like"/>
    <property type="match status" value="1"/>
</dbReference>
<comment type="similarity">
    <text evidence="1 4">Belongs to the D-isomer specific 2-hydroxyacid dehydrogenase family.</text>
</comment>
<dbReference type="PANTHER" id="PTHR43761">
    <property type="entry name" value="D-ISOMER SPECIFIC 2-HYDROXYACID DEHYDROGENASE FAMILY PROTEIN (AFU_ORTHOLOGUE AFUA_1G13630)"/>
    <property type="match status" value="1"/>
</dbReference>
<organism evidence="7 8">
    <name type="scientific">Caldisphaera lagunensis (strain DSM 15908 / JCM 11604 / ANMR 0165 / IC-154)</name>
    <dbReference type="NCBI Taxonomy" id="1056495"/>
    <lineage>
        <taxon>Archaea</taxon>
        <taxon>Thermoproteota</taxon>
        <taxon>Thermoprotei</taxon>
        <taxon>Acidilobales</taxon>
        <taxon>Caldisphaeraceae</taxon>
        <taxon>Caldisphaera</taxon>
    </lineage>
</organism>
<dbReference type="Pfam" id="PF00389">
    <property type="entry name" value="2-Hacid_dh"/>
    <property type="match status" value="1"/>
</dbReference>
<dbReference type="GO" id="GO:0051287">
    <property type="term" value="F:NAD binding"/>
    <property type="evidence" value="ECO:0007669"/>
    <property type="project" value="InterPro"/>
</dbReference>
<evidence type="ECO:0000256" key="3">
    <source>
        <dbReference type="ARBA" id="ARBA00023027"/>
    </source>
</evidence>
<evidence type="ECO:0000259" key="5">
    <source>
        <dbReference type="Pfam" id="PF00389"/>
    </source>
</evidence>
<gene>
    <name evidence="7" type="ordered locus">Calag_0177</name>
</gene>
<sequence length="339" mass="38102">MEEESNVVAFGPLPKAFYQSLFEPYANKLQKKVNIEVFSDLTNMDKIKDALQKADVILGDHTMKIKIDKSLCEMFGPRVKLLQQPSTGFDHIDIEACKQKGIPVANIGSANSLSVAEYAIMVALSLLKRLILANNSIKEGKWYQWELMDMGTYDLYGKSWGIIGMGRIGKELAKRLIPFNVKVFYYDKVRLNENDEKNLNVTFKPINQILRDSDIISLHVPLTNETRKMITMRELRMMKPSSILINASRGELIDNEALANALQNGIIAGAAIDVFDKEPPDINHPLISLSRKNPNVNLILTPHIAGANTDTRMRIIQVSIENVIRVLLGQKPENVVNSD</sequence>
<evidence type="ECO:0000259" key="6">
    <source>
        <dbReference type="Pfam" id="PF02826"/>
    </source>
</evidence>
<feature type="domain" description="D-isomer specific 2-hydroxyacid dehydrogenase catalytic" evidence="5">
    <location>
        <begin position="18"/>
        <end position="337"/>
    </location>
</feature>
<keyword evidence="3" id="KW-0520">NAD</keyword>
<keyword evidence="2 4" id="KW-0560">Oxidoreductase</keyword>
<dbReference type="KEGG" id="clg:Calag_0177"/>
<dbReference type="InterPro" id="IPR006139">
    <property type="entry name" value="D-isomer_2_OHA_DH_cat_dom"/>
</dbReference>
<dbReference type="RefSeq" id="WP_015231860.1">
    <property type="nucleotide sequence ID" value="NC_019791.1"/>
</dbReference>
<dbReference type="CDD" id="cd12175">
    <property type="entry name" value="2-Hacid_dh_11"/>
    <property type="match status" value="1"/>
</dbReference>
<evidence type="ECO:0000313" key="8">
    <source>
        <dbReference type="Proteomes" id="UP000010469"/>
    </source>
</evidence>
<dbReference type="InterPro" id="IPR036291">
    <property type="entry name" value="NAD(P)-bd_dom_sf"/>
</dbReference>
<evidence type="ECO:0000256" key="4">
    <source>
        <dbReference type="RuleBase" id="RU003719"/>
    </source>
</evidence>
<dbReference type="PANTHER" id="PTHR43761:SF1">
    <property type="entry name" value="D-ISOMER SPECIFIC 2-HYDROXYACID DEHYDROGENASE CATALYTIC DOMAIN-CONTAINING PROTEIN-RELATED"/>
    <property type="match status" value="1"/>
</dbReference>
<dbReference type="InterPro" id="IPR029753">
    <property type="entry name" value="D-isomer_DH_CS"/>
</dbReference>
<dbReference type="InterPro" id="IPR050418">
    <property type="entry name" value="D-iso_2-hydroxyacid_DH_PdxB"/>
</dbReference>
<accession>L0AA02</accession>
<name>L0AA02_CALLD</name>